<dbReference type="GeneID" id="112045516"/>
<protein>
    <submittedName>
        <fullName evidence="3">Uncharacterized protein LOC112045516</fullName>
    </submittedName>
</protein>
<evidence type="ECO:0000313" key="3">
    <source>
        <dbReference type="RefSeq" id="XP_052746631.1"/>
    </source>
</evidence>
<accession>A0ABM3M571</accession>
<feature type="region of interest" description="Disordered" evidence="1">
    <location>
        <begin position="38"/>
        <end position="58"/>
    </location>
</feature>
<reference evidence="3" key="2">
    <citation type="submission" date="2025-08" db="UniProtKB">
        <authorList>
            <consortium name="RefSeq"/>
        </authorList>
    </citation>
    <scope>IDENTIFICATION</scope>
</reference>
<name>A0ABM3M571_BICAN</name>
<proteinExistence type="predicted"/>
<organism evidence="2 3">
    <name type="scientific">Bicyclus anynana</name>
    <name type="common">Squinting bush brown butterfly</name>
    <dbReference type="NCBI Taxonomy" id="110368"/>
    <lineage>
        <taxon>Eukaryota</taxon>
        <taxon>Metazoa</taxon>
        <taxon>Ecdysozoa</taxon>
        <taxon>Arthropoda</taxon>
        <taxon>Hexapoda</taxon>
        <taxon>Insecta</taxon>
        <taxon>Pterygota</taxon>
        <taxon>Neoptera</taxon>
        <taxon>Endopterygota</taxon>
        <taxon>Lepidoptera</taxon>
        <taxon>Glossata</taxon>
        <taxon>Ditrysia</taxon>
        <taxon>Papilionoidea</taxon>
        <taxon>Nymphalidae</taxon>
        <taxon>Satyrinae</taxon>
        <taxon>Satyrini</taxon>
        <taxon>Mycalesina</taxon>
        <taxon>Bicyclus</taxon>
    </lineage>
</organism>
<evidence type="ECO:0000256" key="1">
    <source>
        <dbReference type="SAM" id="MobiDB-lite"/>
    </source>
</evidence>
<dbReference type="Proteomes" id="UP001652582">
    <property type="component" value="Chromosome Z"/>
</dbReference>
<dbReference type="RefSeq" id="XP_052746631.1">
    <property type="nucleotide sequence ID" value="XM_052890671.1"/>
</dbReference>
<evidence type="ECO:0000313" key="2">
    <source>
        <dbReference type="Proteomes" id="UP001652582"/>
    </source>
</evidence>
<gene>
    <name evidence="3" type="primary">LOC112045516</name>
</gene>
<keyword evidence="2" id="KW-1185">Reference proteome</keyword>
<sequence length="162" mass="17904">MSRRPMIMLKHDSHQSLTNAVDRVEPHISQAIAELWRRPKKASTPATGAIPARETATTTARAPFLRTSLLRPTNVRHFCARVCHDRCVCTAQPTTNSRQTGIFESGSLSRHVSADVSAYVSAAGISDGTSSAQHSVGLYYESAVRRKTRKSNLHQQLTRTQH</sequence>
<reference evidence="3" key="1">
    <citation type="journal article" date="2017" name="BMC Genomics">
        <title>Wound healing, calcium signaling, and other novel pathways are associated with the formation of butterfly eyespots.</title>
        <authorList>
            <person name="Ozsu N."/>
            <person name="Monteiro A."/>
        </authorList>
    </citation>
    <scope>NUCLEOTIDE SEQUENCE</scope>
</reference>